<keyword evidence="2" id="KW-1185">Reference proteome</keyword>
<accession>A0A972NQX2</accession>
<dbReference type="EMBL" id="WOEZ01000124">
    <property type="protein sequence ID" value="NPT57382.1"/>
    <property type="molecule type" value="Genomic_DNA"/>
</dbReference>
<sequence>MSEIETVDAAAAVILKLCEDEGDLQTKLERIAYAAAVIKRAADAGIEKINSATEVSHA</sequence>
<name>A0A972NQX2_9BURK</name>
<proteinExistence type="predicted"/>
<comment type="caution">
    <text evidence="1">The sequence shown here is derived from an EMBL/GenBank/DDBJ whole genome shotgun (WGS) entry which is preliminary data.</text>
</comment>
<evidence type="ECO:0000313" key="1">
    <source>
        <dbReference type="EMBL" id="NPT57382.1"/>
    </source>
</evidence>
<dbReference type="AlphaFoldDB" id="A0A972NQX2"/>
<evidence type="ECO:0000313" key="2">
    <source>
        <dbReference type="Proteomes" id="UP000655523"/>
    </source>
</evidence>
<organism evidence="1 2">
    <name type="scientific">Paraburkholderia elongata</name>
    <dbReference type="NCBI Taxonomy" id="2675747"/>
    <lineage>
        <taxon>Bacteria</taxon>
        <taxon>Pseudomonadati</taxon>
        <taxon>Pseudomonadota</taxon>
        <taxon>Betaproteobacteria</taxon>
        <taxon>Burkholderiales</taxon>
        <taxon>Burkholderiaceae</taxon>
        <taxon>Paraburkholderia</taxon>
    </lineage>
</organism>
<protein>
    <submittedName>
        <fullName evidence="1">Uncharacterized protein</fullName>
    </submittedName>
</protein>
<gene>
    <name evidence="1" type="ORF">GNZ13_23130</name>
</gene>
<dbReference type="RefSeq" id="WP_172168425.1">
    <property type="nucleotide sequence ID" value="NZ_WOEZ01000124.1"/>
</dbReference>
<reference evidence="1 2" key="1">
    <citation type="submission" date="2019-11" db="EMBL/GenBank/DDBJ databases">
        <title>Metabolism of dissolved organic matter in forest soils.</title>
        <authorList>
            <person name="Cyle K.T."/>
            <person name="Wilhelm R.C."/>
            <person name="Martinez C.E."/>
        </authorList>
    </citation>
    <scope>NUCLEOTIDE SEQUENCE [LARGE SCALE GENOMIC DNA]</scope>
    <source>
        <strain evidence="1 2">5N</strain>
    </source>
</reference>
<dbReference type="Proteomes" id="UP000655523">
    <property type="component" value="Unassembled WGS sequence"/>
</dbReference>